<evidence type="ECO:0000313" key="2">
    <source>
        <dbReference type="EMBL" id="MBC8361511.1"/>
    </source>
</evidence>
<dbReference type="SUPFAM" id="SSF50199">
    <property type="entry name" value="Staphylococcal nuclease"/>
    <property type="match status" value="1"/>
</dbReference>
<sequence length="117" mass="13544">MKKYGFLFQLLFLSFSIISSITRPSVAQELFKVRWVNDGDTVVLTDGRHVRYIGINAPEIDHENQRAEPYGYQAKKYNEKLVLSKTICLQFDKEQYDQYGRLLAYVFLPGMAGNVLD</sequence>
<organism evidence="2 3">
    <name type="scientific">Candidatus Desulfatibia profunda</name>
    <dbReference type="NCBI Taxonomy" id="2841695"/>
    <lineage>
        <taxon>Bacteria</taxon>
        <taxon>Pseudomonadati</taxon>
        <taxon>Thermodesulfobacteriota</taxon>
        <taxon>Desulfobacteria</taxon>
        <taxon>Desulfobacterales</taxon>
        <taxon>Desulfobacterales incertae sedis</taxon>
        <taxon>Candidatus Desulfatibia</taxon>
    </lineage>
</organism>
<feature type="domain" description="TNase-like" evidence="1">
    <location>
        <begin position="27"/>
        <end position="117"/>
    </location>
</feature>
<dbReference type="Pfam" id="PF00565">
    <property type="entry name" value="SNase"/>
    <property type="match status" value="1"/>
</dbReference>
<dbReference type="PROSITE" id="PS50830">
    <property type="entry name" value="TNASE_3"/>
    <property type="match status" value="1"/>
</dbReference>
<evidence type="ECO:0000313" key="3">
    <source>
        <dbReference type="Proteomes" id="UP000603434"/>
    </source>
</evidence>
<accession>A0A8J6NR44</accession>
<dbReference type="AlphaFoldDB" id="A0A8J6NR44"/>
<dbReference type="EMBL" id="JACNJH010000135">
    <property type="protein sequence ID" value="MBC8361511.1"/>
    <property type="molecule type" value="Genomic_DNA"/>
</dbReference>
<dbReference type="InterPro" id="IPR016071">
    <property type="entry name" value="Staphylococal_nuclease_OB-fold"/>
</dbReference>
<dbReference type="SMART" id="SM00318">
    <property type="entry name" value="SNc"/>
    <property type="match status" value="1"/>
</dbReference>
<reference evidence="2 3" key="1">
    <citation type="submission" date="2020-08" db="EMBL/GenBank/DDBJ databases">
        <title>Bridging the membrane lipid divide: bacteria of the FCB group superphylum have the potential to synthesize archaeal ether lipids.</title>
        <authorList>
            <person name="Villanueva L."/>
            <person name="Von Meijenfeldt F.A.B."/>
            <person name="Westbye A.B."/>
            <person name="Yadav S."/>
            <person name="Hopmans E.C."/>
            <person name="Dutilh B.E."/>
            <person name="Sinninghe Damste J.S."/>
        </authorList>
    </citation>
    <scope>NUCLEOTIDE SEQUENCE [LARGE SCALE GENOMIC DNA]</scope>
    <source>
        <strain evidence="2">NIOZ-UU30</strain>
    </source>
</reference>
<dbReference type="Gene3D" id="2.40.50.90">
    <property type="match status" value="1"/>
</dbReference>
<proteinExistence type="predicted"/>
<protein>
    <submittedName>
        <fullName evidence="2">Thermonuclease family protein</fullName>
    </submittedName>
</protein>
<dbReference type="InterPro" id="IPR035437">
    <property type="entry name" value="SNase_OB-fold_sf"/>
</dbReference>
<dbReference type="Proteomes" id="UP000603434">
    <property type="component" value="Unassembled WGS sequence"/>
</dbReference>
<comment type="caution">
    <text evidence="2">The sequence shown here is derived from an EMBL/GenBank/DDBJ whole genome shotgun (WGS) entry which is preliminary data.</text>
</comment>
<name>A0A8J6NR44_9BACT</name>
<evidence type="ECO:0000259" key="1">
    <source>
        <dbReference type="PROSITE" id="PS50830"/>
    </source>
</evidence>
<gene>
    <name evidence="2" type="ORF">H8E23_08945</name>
</gene>